<feature type="transmembrane region" description="Helical" evidence="1">
    <location>
        <begin position="20"/>
        <end position="36"/>
    </location>
</feature>
<reference evidence="3" key="1">
    <citation type="submission" date="2014-07" db="EMBL/GenBank/DDBJ databases">
        <title>A systematic study of Ichneumonosoma Meijere, Pelmatops Enderlein, Pseudopelmatops Shiraki and Soita Walker (Diptera: Tephritidae).</title>
        <authorList>
            <person name="Chen X.-L."/>
            <person name="Norrbom A."/>
            <person name="Zhu C.-D."/>
        </authorList>
    </citation>
    <scope>NUCLEOTIDE SEQUENCE</scope>
    <source>
        <strain evidence="3">NCPPB 4445</strain>
    </source>
</reference>
<dbReference type="Proteomes" id="UP001272987">
    <property type="component" value="Unassembled WGS sequence"/>
</dbReference>
<evidence type="ECO:0000313" key="5">
    <source>
        <dbReference type="EMBL" id="MDX3023381.1"/>
    </source>
</evidence>
<dbReference type="eggNOG" id="ENOG5031ZZT">
    <property type="taxonomic scope" value="Bacteria"/>
</dbReference>
<evidence type="ECO:0000313" key="7">
    <source>
        <dbReference type="Proteomes" id="UP001272987"/>
    </source>
</evidence>
<evidence type="ECO:0000259" key="2">
    <source>
        <dbReference type="Pfam" id="PF00561"/>
    </source>
</evidence>
<sequence>MMRDRRLVEGTAELLGRHKAAVTLVGAAAGTAIGIYSDEARSAIAWTWSHVAAGGTLVTLAAATVFSLAWWARGVAERRRELRREVVRHSFDIHADDFEEDLPSDNAVIGRQLWFLERRTESADLVVLLHGLGLDADDFRPFMNVARQHTAAITLFGHNADESRDHRYRPIGISAHADLVSGAINNLQRQYPYKRITLVGFSVGCDMLFRLADLWRDHPERQPKIKSVLLLDPNINHSTMVISEKVAHLDPEQPLAELKRIAQIPASLIELQNVCEYLHKISGKDLAQIQRHAADLWDYWEPDGRYELFFQRVDRVRAISDRTRVFFSIHFEQRFNDVVAQARQRGIRQVFDLRRVDHFEFCQDSFLKHEVSALIRGG</sequence>
<dbReference type="InterPro" id="IPR029058">
    <property type="entry name" value="AB_hydrolase_fold"/>
</dbReference>
<evidence type="ECO:0000256" key="1">
    <source>
        <dbReference type="SAM" id="Phobius"/>
    </source>
</evidence>
<dbReference type="EMBL" id="JPPY01000191">
    <property type="protein sequence ID" value="KND28167.1"/>
    <property type="molecule type" value="Genomic_DNA"/>
</dbReference>
<dbReference type="RefSeq" id="WP_010359483.1">
    <property type="nucleotide sequence ID" value="NZ_BCMK01000001.1"/>
</dbReference>
<dbReference type="Gene3D" id="3.40.50.1820">
    <property type="entry name" value="alpha/beta hydrolase"/>
    <property type="match status" value="1"/>
</dbReference>
<reference evidence="6" key="2">
    <citation type="submission" date="2014-07" db="EMBL/GenBank/DDBJ databases">
        <title>Genome sequencing of plant-pathogenic Streptomyces species.</title>
        <authorList>
            <person name="Harrison J."/>
            <person name="Sapp M."/>
            <person name="Thwaites R."/>
            <person name="Studholme D.J."/>
        </authorList>
    </citation>
    <scope>NUCLEOTIDE SEQUENCE [LARGE SCALE GENOMIC DNA]</scope>
    <source>
        <strain evidence="6">NCPPB 4445</strain>
    </source>
</reference>
<feature type="transmembrane region" description="Helical" evidence="1">
    <location>
        <begin position="48"/>
        <end position="72"/>
    </location>
</feature>
<dbReference type="EMBL" id="JARAWP010000027">
    <property type="protein sequence ID" value="MDX3023381.1"/>
    <property type="molecule type" value="Genomic_DNA"/>
</dbReference>
<keyword evidence="4" id="KW-0378">Hydrolase</keyword>
<organism evidence="3 6">
    <name type="scientific">Streptomyces acidiscabies</name>
    <dbReference type="NCBI Taxonomy" id="42234"/>
    <lineage>
        <taxon>Bacteria</taxon>
        <taxon>Bacillati</taxon>
        <taxon>Actinomycetota</taxon>
        <taxon>Actinomycetes</taxon>
        <taxon>Kitasatosporales</taxon>
        <taxon>Streptomycetaceae</taxon>
        <taxon>Streptomyces</taxon>
    </lineage>
</organism>
<accession>A0A0L0JQZ5</accession>
<evidence type="ECO:0000313" key="3">
    <source>
        <dbReference type="EMBL" id="KND28167.1"/>
    </source>
</evidence>
<gene>
    <name evidence="3" type="ORF">IQ63_33630</name>
    <name evidence="4" type="ORF">PV399_19460</name>
    <name evidence="5" type="ORF">PV666_36700</name>
</gene>
<dbReference type="Pfam" id="PF00561">
    <property type="entry name" value="Abhydrolase_1"/>
    <property type="match status" value="1"/>
</dbReference>
<dbReference type="SUPFAM" id="SSF53474">
    <property type="entry name" value="alpha/beta-Hydrolases"/>
    <property type="match status" value="1"/>
</dbReference>
<name>A0A0L0JQZ5_9ACTN</name>
<dbReference type="EMBL" id="JARAWC010000013">
    <property type="protein sequence ID" value="MDX2961872.1"/>
    <property type="molecule type" value="Genomic_DNA"/>
</dbReference>
<dbReference type="InterPro" id="IPR000073">
    <property type="entry name" value="AB_hydrolase_1"/>
</dbReference>
<proteinExistence type="predicted"/>
<protein>
    <submittedName>
        <fullName evidence="4">Alpha/beta fold hydrolase</fullName>
    </submittedName>
</protein>
<evidence type="ECO:0000313" key="6">
    <source>
        <dbReference type="Proteomes" id="UP000037151"/>
    </source>
</evidence>
<dbReference type="PATRIC" id="fig|42234.21.peg.6929"/>
<keyword evidence="1" id="KW-0812">Transmembrane</keyword>
<dbReference type="Proteomes" id="UP000037151">
    <property type="component" value="Unassembled WGS sequence"/>
</dbReference>
<keyword evidence="1" id="KW-1133">Transmembrane helix</keyword>
<feature type="domain" description="AB hydrolase-1" evidence="2">
    <location>
        <begin position="125"/>
        <end position="244"/>
    </location>
</feature>
<keyword evidence="7" id="KW-1185">Reference proteome</keyword>
<reference evidence="4 7" key="3">
    <citation type="journal article" date="2023" name="Microb. Genom.">
        <title>Mesoterricola silvestris gen. nov., sp. nov., Mesoterricola sediminis sp. nov., Geothrix oryzae sp. nov., Geothrix edaphica sp. nov., Geothrix rubra sp. nov., and Geothrix limicola sp. nov., six novel members of Acidobacteriota isolated from soils.</title>
        <authorList>
            <person name="Weisberg A.J."/>
            <person name="Pearce E."/>
            <person name="Kramer C.G."/>
            <person name="Chang J.H."/>
            <person name="Clarke C.R."/>
        </authorList>
    </citation>
    <scope>NUCLEOTIDE SEQUENCE</scope>
    <source>
        <strain evidence="5 7">NB05-1H</strain>
        <strain evidence="4">NRRL_B-16521</strain>
    </source>
</reference>
<comment type="caution">
    <text evidence="3">The sequence shown here is derived from an EMBL/GenBank/DDBJ whole genome shotgun (WGS) entry which is preliminary data.</text>
</comment>
<dbReference type="AlphaFoldDB" id="A0A0L0JQZ5"/>
<dbReference type="GeneID" id="69813675"/>
<dbReference type="GO" id="GO:0016787">
    <property type="term" value="F:hydrolase activity"/>
    <property type="evidence" value="ECO:0007669"/>
    <property type="project" value="UniProtKB-KW"/>
</dbReference>
<dbReference type="Proteomes" id="UP001282288">
    <property type="component" value="Unassembled WGS sequence"/>
</dbReference>
<keyword evidence="1" id="KW-0472">Membrane</keyword>
<evidence type="ECO:0000313" key="4">
    <source>
        <dbReference type="EMBL" id="MDX2961872.1"/>
    </source>
</evidence>